<dbReference type="Proteomes" id="UP000186309">
    <property type="component" value="Chromosome"/>
</dbReference>
<dbReference type="OrthoDB" id="9812068at2"/>
<dbReference type="Pfam" id="PF03572">
    <property type="entry name" value="Peptidase_S41"/>
    <property type="match status" value="1"/>
</dbReference>
<dbReference type="CDD" id="cd07560">
    <property type="entry name" value="Peptidase_S41_CPP"/>
    <property type="match status" value="1"/>
</dbReference>
<dbReference type="InterPro" id="IPR001478">
    <property type="entry name" value="PDZ"/>
</dbReference>
<feature type="region of interest" description="Disordered" evidence="6">
    <location>
        <begin position="28"/>
        <end position="47"/>
    </location>
</feature>
<reference evidence="10" key="1">
    <citation type="submission" date="2016-12" db="EMBL/GenBank/DDBJ databases">
        <title>Comparative genomics of four Isosphaeraceae planctomycetes: a common pool of plasmids and glycoside hydrolase genes.</title>
        <authorList>
            <person name="Ivanova A."/>
        </authorList>
    </citation>
    <scope>NUCLEOTIDE SEQUENCE [LARGE SCALE GENOMIC DNA]</scope>
    <source>
        <strain evidence="10">PX4</strain>
    </source>
</reference>
<dbReference type="STRING" id="1387353.BSF38_00862"/>
<accession>A0A1U7CKI2</accession>
<evidence type="ECO:0000256" key="6">
    <source>
        <dbReference type="SAM" id="MobiDB-lite"/>
    </source>
</evidence>
<dbReference type="InterPro" id="IPR029045">
    <property type="entry name" value="ClpP/crotonase-like_dom_sf"/>
</dbReference>
<feature type="domain" description="PDZ" evidence="8">
    <location>
        <begin position="249"/>
        <end position="310"/>
    </location>
</feature>
<proteinExistence type="inferred from homology"/>
<dbReference type="CDD" id="cd06782">
    <property type="entry name" value="cpPDZ_CPP-like"/>
    <property type="match status" value="1"/>
</dbReference>
<evidence type="ECO:0000313" key="9">
    <source>
        <dbReference type="EMBL" id="APW59439.1"/>
    </source>
</evidence>
<dbReference type="SUPFAM" id="SSF52096">
    <property type="entry name" value="ClpP/crotonase"/>
    <property type="match status" value="1"/>
</dbReference>
<sequence>MRRIGLPCTAWLLAAVLAWTNLPTSWAAPPDESTASASPADRKIDDGPEAALERGLGHERGRNWAAAIETYRGALEHWPSRTDFSRRLRLCELHFKLVRRYHDASFRGVLLKLPREQSIELYSEVLERIQNFYVDPVPLEPLIRHGLDNLEVALRDPSFLQVNAATATPERVEWLRGQLRTMRAQLAVPDRNAAVEVALAASNLASQGLGLTATPVLLEFTCGACDALDDFTSYLTPDKLEDLYAMIDGNFVGLGVELKGTPNGLRLVGVIRGGPAWEAGLVSGDQIVKIAGQVVKGLSLDDAANRLQGTEGTSVDLEILKRDASIQSLRLVRRHVDVESVTRAKIVDEAEGVGYIQLSGFQKSSAEEIDQAVSGLQNLGMRTLVLDLRGNPGGLLNVAVDIADRFIEDGVIVSTRGRAAGQSQMFKADGRARWRMPVYVLVDHDSASASEILAGALQDHHRATIVGERTYGKGSVQSIFSLRSAPAGLKLTTAKFYSPRDRAYSEQGVTPDMPIKTRVAAKPVAGEKEADKEGVDESLIGDPKFDVVLAAALRASKNRDPEVR</sequence>
<dbReference type="PROSITE" id="PS50106">
    <property type="entry name" value="PDZ"/>
    <property type="match status" value="1"/>
</dbReference>
<dbReference type="SUPFAM" id="SSF50156">
    <property type="entry name" value="PDZ domain-like"/>
    <property type="match status" value="1"/>
</dbReference>
<dbReference type="EMBL" id="CP019082">
    <property type="protein sequence ID" value="APW59439.1"/>
    <property type="molecule type" value="Genomic_DNA"/>
</dbReference>
<dbReference type="GO" id="GO:0008236">
    <property type="term" value="F:serine-type peptidase activity"/>
    <property type="evidence" value="ECO:0007669"/>
    <property type="project" value="UniProtKB-KW"/>
</dbReference>
<feature type="chain" id="PRO_5012866278" evidence="7">
    <location>
        <begin position="28"/>
        <end position="564"/>
    </location>
</feature>
<keyword evidence="10" id="KW-1185">Reference proteome</keyword>
<dbReference type="InterPro" id="IPR005151">
    <property type="entry name" value="Tail-specific_protease"/>
</dbReference>
<evidence type="ECO:0000256" key="3">
    <source>
        <dbReference type="ARBA" id="ARBA00022801"/>
    </source>
</evidence>
<gene>
    <name evidence="9" type="ORF">BSF38_00862</name>
</gene>
<evidence type="ECO:0000256" key="4">
    <source>
        <dbReference type="ARBA" id="ARBA00022825"/>
    </source>
</evidence>
<comment type="similarity">
    <text evidence="1 5">Belongs to the peptidase S41A family.</text>
</comment>
<evidence type="ECO:0000259" key="8">
    <source>
        <dbReference type="PROSITE" id="PS50106"/>
    </source>
</evidence>
<keyword evidence="3 5" id="KW-0378">Hydrolase</keyword>
<protein>
    <submittedName>
        <fullName evidence="9">Putative CtpA-like serine protease</fullName>
        <ecNumber evidence="9">3.4.21.-</ecNumber>
    </submittedName>
</protein>
<dbReference type="GO" id="GO:0030288">
    <property type="term" value="C:outer membrane-bounded periplasmic space"/>
    <property type="evidence" value="ECO:0007669"/>
    <property type="project" value="TreeGrafter"/>
</dbReference>
<evidence type="ECO:0000313" key="10">
    <source>
        <dbReference type="Proteomes" id="UP000186309"/>
    </source>
</evidence>
<dbReference type="KEGG" id="pbor:BSF38_00862"/>
<evidence type="ECO:0000256" key="2">
    <source>
        <dbReference type="ARBA" id="ARBA00022670"/>
    </source>
</evidence>
<keyword evidence="4 5" id="KW-0720">Serine protease</keyword>
<dbReference type="NCBIfam" id="TIGR00225">
    <property type="entry name" value="prc"/>
    <property type="match status" value="1"/>
</dbReference>
<name>A0A1U7CKI2_9BACT</name>
<dbReference type="GO" id="GO:0007165">
    <property type="term" value="P:signal transduction"/>
    <property type="evidence" value="ECO:0007669"/>
    <property type="project" value="TreeGrafter"/>
</dbReference>
<dbReference type="Gene3D" id="3.90.226.10">
    <property type="entry name" value="2-enoyl-CoA Hydratase, Chain A, domain 1"/>
    <property type="match status" value="1"/>
</dbReference>
<dbReference type="AlphaFoldDB" id="A0A1U7CKI2"/>
<dbReference type="PANTHER" id="PTHR32060:SF30">
    <property type="entry name" value="CARBOXY-TERMINAL PROCESSING PROTEASE CTPA"/>
    <property type="match status" value="1"/>
</dbReference>
<dbReference type="InterPro" id="IPR004447">
    <property type="entry name" value="Peptidase_S41A"/>
</dbReference>
<dbReference type="PANTHER" id="PTHR32060">
    <property type="entry name" value="TAIL-SPECIFIC PROTEASE"/>
    <property type="match status" value="1"/>
</dbReference>
<dbReference type="Pfam" id="PF17820">
    <property type="entry name" value="PDZ_6"/>
    <property type="match status" value="1"/>
</dbReference>
<dbReference type="RefSeq" id="WP_076343617.1">
    <property type="nucleotide sequence ID" value="NZ_CP019082.1"/>
</dbReference>
<keyword evidence="7" id="KW-0732">Signal</keyword>
<evidence type="ECO:0000256" key="5">
    <source>
        <dbReference type="RuleBase" id="RU004404"/>
    </source>
</evidence>
<feature type="signal peptide" evidence="7">
    <location>
        <begin position="1"/>
        <end position="27"/>
    </location>
</feature>
<organism evidence="9 10">
    <name type="scientific">Paludisphaera borealis</name>
    <dbReference type="NCBI Taxonomy" id="1387353"/>
    <lineage>
        <taxon>Bacteria</taxon>
        <taxon>Pseudomonadati</taxon>
        <taxon>Planctomycetota</taxon>
        <taxon>Planctomycetia</taxon>
        <taxon>Isosphaerales</taxon>
        <taxon>Isosphaeraceae</taxon>
        <taxon>Paludisphaera</taxon>
    </lineage>
</organism>
<dbReference type="Gene3D" id="3.30.750.44">
    <property type="match status" value="1"/>
</dbReference>
<dbReference type="Gene3D" id="2.30.42.10">
    <property type="match status" value="1"/>
</dbReference>
<dbReference type="InterPro" id="IPR036034">
    <property type="entry name" value="PDZ_sf"/>
</dbReference>
<dbReference type="SMART" id="SM00245">
    <property type="entry name" value="TSPc"/>
    <property type="match status" value="1"/>
</dbReference>
<dbReference type="GO" id="GO:0004175">
    <property type="term" value="F:endopeptidase activity"/>
    <property type="evidence" value="ECO:0007669"/>
    <property type="project" value="TreeGrafter"/>
</dbReference>
<dbReference type="InterPro" id="IPR041489">
    <property type="entry name" value="PDZ_6"/>
</dbReference>
<dbReference type="EC" id="3.4.21.-" evidence="9"/>
<evidence type="ECO:0000256" key="7">
    <source>
        <dbReference type="SAM" id="SignalP"/>
    </source>
</evidence>
<keyword evidence="2 5" id="KW-0645">Protease</keyword>
<dbReference type="SMART" id="SM00228">
    <property type="entry name" value="PDZ"/>
    <property type="match status" value="1"/>
</dbReference>
<dbReference type="GO" id="GO:0006508">
    <property type="term" value="P:proteolysis"/>
    <property type="evidence" value="ECO:0007669"/>
    <property type="project" value="UniProtKB-KW"/>
</dbReference>
<evidence type="ECO:0000256" key="1">
    <source>
        <dbReference type="ARBA" id="ARBA00009179"/>
    </source>
</evidence>